<reference evidence="1" key="1">
    <citation type="submission" date="2016-11" db="EMBL/GenBank/DDBJ databases">
        <title>The genome of Nicotiana attenuata.</title>
        <authorList>
            <person name="Xu S."/>
            <person name="Brockmoeller T."/>
            <person name="Gaquerel E."/>
            <person name="Navarro A."/>
            <person name="Kuhl H."/>
            <person name="Gase K."/>
            <person name="Ling Z."/>
            <person name="Zhou W."/>
            <person name="Kreitzer C."/>
            <person name="Stanke M."/>
            <person name="Tang H."/>
            <person name="Lyons E."/>
            <person name="Pandey P."/>
            <person name="Pandey S.P."/>
            <person name="Timmermann B."/>
            <person name="Baldwin I.T."/>
        </authorList>
    </citation>
    <scope>NUCLEOTIDE SEQUENCE [LARGE SCALE GENOMIC DNA]</scope>
    <source>
        <strain evidence="1">UT</strain>
    </source>
</reference>
<keyword evidence="2" id="KW-1185">Reference proteome</keyword>
<name>A0A1J6IHN0_NICAT</name>
<protein>
    <submittedName>
        <fullName evidence="1">Uncharacterized protein</fullName>
    </submittedName>
</protein>
<gene>
    <name evidence="1" type="ORF">A4A49_64329</name>
</gene>
<evidence type="ECO:0000313" key="2">
    <source>
        <dbReference type="Proteomes" id="UP000187609"/>
    </source>
</evidence>
<proteinExistence type="predicted"/>
<comment type="caution">
    <text evidence="1">The sequence shown here is derived from an EMBL/GenBank/DDBJ whole genome shotgun (WGS) entry which is preliminary data.</text>
</comment>
<dbReference type="AlphaFoldDB" id="A0A1J6IHN0"/>
<organism evidence="1 2">
    <name type="scientific">Nicotiana attenuata</name>
    <name type="common">Coyote tobacco</name>
    <dbReference type="NCBI Taxonomy" id="49451"/>
    <lineage>
        <taxon>Eukaryota</taxon>
        <taxon>Viridiplantae</taxon>
        <taxon>Streptophyta</taxon>
        <taxon>Embryophyta</taxon>
        <taxon>Tracheophyta</taxon>
        <taxon>Spermatophyta</taxon>
        <taxon>Magnoliopsida</taxon>
        <taxon>eudicotyledons</taxon>
        <taxon>Gunneridae</taxon>
        <taxon>Pentapetalae</taxon>
        <taxon>asterids</taxon>
        <taxon>lamiids</taxon>
        <taxon>Solanales</taxon>
        <taxon>Solanaceae</taxon>
        <taxon>Nicotianoideae</taxon>
        <taxon>Nicotianeae</taxon>
        <taxon>Nicotiana</taxon>
    </lineage>
</organism>
<dbReference type="Proteomes" id="UP000187609">
    <property type="component" value="Unassembled WGS sequence"/>
</dbReference>
<dbReference type="EMBL" id="MJEQ01037186">
    <property type="protein sequence ID" value="OIT04202.1"/>
    <property type="molecule type" value="Genomic_DNA"/>
</dbReference>
<sequence>MAGGRGRPKKQALVIVGSSVSARVIAETLENGSEQRVITPLATQFPPLSPLISTSKLSTGARKLNISEPLQLQLPGITEEQQSAQLKQPDLRKPEQSLKGQETNITWSGLFNRNRAATNDMSLDYIPPELIDGNLTVKLDKEETNREAGK</sequence>
<accession>A0A1J6IHN0</accession>
<evidence type="ECO:0000313" key="1">
    <source>
        <dbReference type="EMBL" id="OIT04202.1"/>
    </source>
</evidence>
<dbReference type="Gramene" id="OIT04202">
    <property type="protein sequence ID" value="OIT04202"/>
    <property type="gene ID" value="A4A49_64329"/>
</dbReference>